<sequence length="677" mass="78190">MAWDILNQSSNLLALKNFKLTGDDEEDDQAIEKLVDAMFDEVESAMPEPPKDVSSDVQFYTRFDVHAHGLNVFRAELFFLFEKLKFSSCTIEEHDSICDKACAKAIRRMEYAIDSGFEEVEDEDADCLDAVKQLVYEQCFAVGHNFYKLLANHTREALDEDMKHYTFCEQFLLPYEKNEKTKNREERQEVLNEVLGRSTRGMLERLKKDRTYEDCVLADVHANAIDKFRVKLDDDLEEDMERERNSVQLEACCCYNYHEAYNSMIEEIDYMLAELKFDNAETRHRVCSSRDMVIKRCRVEAMEFFNRYHDYWTDLLSAEKENREIDTFDIDPRLRIMLRESRERMGKRNTERAELELAENLKKKFNCENPKDFWKTSAQKESDNNSSFSRLIFSSSAAVKPTMTVEGTIKNQCENHVQEEMNTIFSDAEKLNVGAPKKKNEQSRKEVEAPVQSSQKGPSSQISSRPQKIAEDVQNQNEKQVQEKMDAVFSDVQNLNEAPEKNNEQSRKEDKAPVQSSQQGPSSQNSLRPQRIAEEIETQCENNAQEKMNAVCSDTQNLNVEALGKKNEQSRKEDKAPVQSSQQGARTQNTSRAERAQRLKTSRLQSAQRSRNYTNTQNLLRRRVEENAAAQSARTSHQNAQHSTQDQESVRPPSHPEHRTDILAKMIAKCSISKLGA</sequence>
<evidence type="ECO:0000256" key="1">
    <source>
        <dbReference type="SAM" id="MobiDB-lite"/>
    </source>
</evidence>
<feature type="compositionally biased region" description="Basic and acidic residues" evidence="1">
    <location>
        <begin position="498"/>
        <end position="512"/>
    </location>
</feature>
<feature type="compositionally biased region" description="Polar residues" evidence="1">
    <location>
        <begin position="578"/>
        <end position="591"/>
    </location>
</feature>
<feature type="compositionally biased region" description="Basic and acidic residues" evidence="1">
    <location>
        <begin position="438"/>
        <end position="448"/>
    </location>
</feature>
<dbReference type="Proteomes" id="UP000230233">
    <property type="component" value="Chromosome X"/>
</dbReference>
<dbReference type="PANTHER" id="PTHR36942">
    <property type="entry name" value="PROTEIN CBG10268"/>
    <property type="match status" value="1"/>
</dbReference>
<keyword evidence="3" id="KW-1185">Reference proteome</keyword>
<evidence type="ECO:0000313" key="3">
    <source>
        <dbReference type="Proteomes" id="UP000230233"/>
    </source>
</evidence>
<feature type="compositionally biased region" description="Polar residues" evidence="1">
    <location>
        <begin position="629"/>
        <end position="647"/>
    </location>
</feature>
<feature type="compositionally biased region" description="Polar residues" evidence="1">
    <location>
        <begin position="602"/>
        <end position="619"/>
    </location>
</feature>
<dbReference type="PANTHER" id="PTHR36942:SF1">
    <property type="entry name" value="IMMUNITY PROTEIN 72 OF POLYMORPHIC TOXIN SYSTEM-RELATED"/>
    <property type="match status" value="1"/>
</dbReference>
<accession>A0A2G5T026</accession>
<dbReference type="OrthoDB" id="10388814at2759"/>
<feature type="region of interest" description="Disordered" evidence="1">
    <location>
        <begin position="425"/>
        <end position="541"/>
    </location>
</feature>
<reference evidence="3" key="1">
    <citation type="submission" date="2017-10" db="EMBL/GenBank/DDBJ databases">
        <title>Rapid genome shrinkage in a self-fertile nematode reveals novel sperm competition proteins.</title>
        <authorList>
            <person name="Yin D."/>
            <person name="Schwarz E.M."/>
            <person name="Thomas C.G."/>
            <person name="Felde R.L."/>
            <person name="Korf I.F."/>
            <person name="Cutter A.D."/>
            <person name="Schartner C.M."/>
            <person name="Ralston E.J."/>
            <person name="Meyer B.J."/>
            <person name="Haag E.S."/>
        </authorList>
    </citation>
    <scope>NUCLEOTIDE SEQUENCE [LARGE SCALE GENOMIC DNA]</scope>
    <source>
        <strain evidence="3">JU1422</strain>
    </source>
</reference>
<proteinExistence type="predicted"/>
<feature type="region of interest" description="Disordered" evidence="1">
    <location>
        <begin position="561"/>
        <end position="661"/>
    </location>
</feature>
<feature type="compositionally biased region" description="Low complexity" evidence="1">
    <location>
        <begin position="452"/>
        <end position="464"/>
    </location>
</feature>
<dbReference type="AlphaFoldDB" id="A0A2G5T026"/>
<feature type="compositionally biased region" description="Basic and acidic residues" evidence="1">
    <location>
        <begin position="563"/>
        <end position="576"/>
    </location>
</feature>
<feature type="compositionally biased region" description="Low complexity" evidence="1">
    <location>
        <begin position="515"/>
        <end position="526"/>
    </location>
</feature>
<dbReference type="EMBL" id="PDUG01000006">
    <property type="protein sequence ID" value="PIC20461.1"/>
    <property type="molecule type" value="Genomic_DNA"/>
</dbReference>
<comment type="caution">
    <text evidence="2">The sequence shown here is derived from an EMBL/GenBank/DDBJ whole genome shotgun (WGS) entry which is preliminary data.</text>
</comment>
<organism evidence="2 3">
    <name type="scientific">Caenorhabditis nigoni</name>
    <dbReference type="NCBI Taxonomy" id="1611254"/>
    <lineage>
        <taxon>Eukaryota</taxon>
        <taxon>Metazoa</taxon>
        <taxon>Ecdysozoa</taxon>
        <taxon>Nematoda</taxon>
        <taxon>Chromadorea</taxon>
        <taxon>Rhabditida</taxon>
        <taxon>Rhabditina</taxon>
        <taxon>Rhabditomorpha</taxon>
        <taxon>Rhabditoidea</taxon>
        <taxon>Rhabditidae</taxon>
        <taxon>Peloderinae</taxon>
        <taxon>Caenorhabditis</taxon>
    </lineage>
</organism>
<name>A0A2G5T026_9PELO</name>
<protein>
    <submittedName>
        <fullName evidence="2">Uncharacterized protein</fullName>
    </submittedName>
</protein>
<evidence type="ECO:0000313" key="2">
    <source>
        <dbReference type="EMBL" id="PIC20461.1"/>
    </source>
</evidence>
<gene>
    <name evidence="2" type="primary">Cnig_chr_X.g25655</name>
    <name evidence="2" type="ORF">B9Z55_025655</name>
</gene>
<dbReference type="STRING" id="1611254.A0A2G5T026"/>